<name>A0ACB8Z9G7_9ASTR</name>
<dbReference type="Proteomes" id="UP001056120">
    <property type="component" value="Linkage Group LG26"/>
</dbReference>
<organism evidence="1 2">
    <name type="scientific">Smallanthus sonchifolius</name>
    <dbReference type="NCBI Taxonomy" id="185202"/>
    <lineage>
        <taxon>Eukaryota</taxon>
        <taxon>Viridiplantae</taxon>
        <taxon>Streptophyta</taxon>
        <taxon>Embryophyta</taxon>
        <taxon>Tracheophyta</taxon>
        <taxon>Spermatophyta</taxon>
        <taxon>Magnoliopsida</taxon>
        <taxon>eudicotyledons</taxon>
        <taxon>Gunneridae</taxon>
        <taxon>Pentapetalae</taxon>
        <taxon>asterids</taxon>
        <taxon>campanulids</taxon>
        <taxon>Asterales</taxon>
        <taxon>Asteraceae</taxon>
        <taxon>Asteroideae</taxon>
        <taxon>Heliantheae alliance</taxon>
        <taxon>Millerieae</taxon>
        <taxon>Smallanthus</taxon>
    </lineage>
</organism>
<evidence type="ECO:0000313" key="1">
    <source>
        <dbReference type="EMBL" id="KAI3694141.1"/>
    </source>
</evidence>
<dbReference type="EMBL" id="CM042043">
    <property type="protein sequence ID" value="KAI3694141.1"/>
    <property type="molecule type" value="Genomic_DNA"/>
</dbReference>
<proteinExistence type="predicted"/>
<reference evidence="1 2" key="2">
    <citation type="journal article" date="2022" name="Mol. Ecol. Resour.">
        <title>The genomes of chicory, endive, great burdock and yacon provide insights into Asteraceae paleo-polyploidization history and plant inulin production.</title>
        <authorList>
            <person name="Fan W."/>
            <person name="Wang S."/>
            <person name="Wang H."/>
            <person name="Wang A."/>
            <person name="Jiang F."/>
            <person name="Liu H."/>
            <person name="Zhao H."/>
            <person name="Xu D."/>
            <person name="Zhang Y."/>
        </authorList>
    </citation>
    <scope>NUCLEOTIDE SEQUENCE [LARGE SCALE GENOMIC DNA]</scope>
    <source>
        <strain evidence="2">cv. Yunnan</strain>
        <tissue evidence="1">Leaves</tissue>
    </source>
</reference>
<keyword evidence="2" id="KW-1185">Reference proteome</keyword>
<reference evidence="2" key="1">
    <citation type="journal article" date="2022" name="Mol. Ecol. Resour.">
        <title>The genomes of chicory, endive, great burdock and yacon provide insights into Asteraceae palaeo-polyploidization history and plant inulin production.</title>
        <authorList>
            <person name="Fan W."/>
            <person name="Wang S."/>
            <person name="Wang H."/>
            <person name="Wang A."/>
            <person name="Jiang F."/>
            <person name="Liu H."/>
            <person name="Zhao H."/>
            <person name="Xu D."/>
            <person name="Zhang Y."/>
        </authorList>
    </citation>
    <scope>NUCLEOTIDE SEQUENCE [LARGE SCALE GENOMIC DNA]</scope>
    <source>
        <strain evidence="2">cv. Yunnan</strain>
    </source>
</reference>
<gene>
    <name evidence="1" type="ORF">L1987_77102</name>
</gene>
<comment type="caution">
    <text evidence="1">The sequence shown here is derived from an EMBL/GenBank/DDBJ whole genome shotgun (WGS) entry which is preliminary data.</text>
</comment>
<accession>A0ACB8Z9G7</accession>
<evidence type="ECO:0000313" key="2">
    <source>
        <dbReference type="Proteomes" id="UP001056120"/>
    </source>
</evidence>
<sequence>MKILLYLTYDRDKKGKGLISKTWERCKSFRSVGANSSFGVKRAPVKRSTSWPRVDPNKGKTLNIAPKGCFSVYVGPQRQRFVIKAEHANHPFFKDFLIEAEYEYGYKNQGPLELPCEVGDFVKVLLQMDDCYKVICSH</sequence>
<protein>
    <submittedName>
        <fullName evidence="1">Uncharacterized protein</fullName>
    </submittedName>
</protein>